<dbReference type="PANTHER" id="PTHR30558:SF3">
    <property type="entry name" value="BIOPOLYMER TRANSPORT PROTEIN EXBD-RELATED"/>
    <property type="match status" value="1"/>
</dbReference>
<evidence type="ECO:0000313" key="9">
    <source>
        <dbReference type="EMBL" id="TYP95579.1"/>
    </source>
</evidence>
<keyword evidence="10" id="KW-1185">Reference proteome</keyword>
<keyword evidence="6 8" id="KW-0472">Membrane</keyword>
<evidence type="ECO:0000256" key="7">
    <source>
        <dbReference type="RuleBase" id="RU003879"/>
    </source>
</evidence>
<comment type="subcellular location">
    <subcellularLocation>
        <location evidence="1">Cell membrane</location>
        <topology evidence="1">Single-pass membrane protein</topology>
    </subcellularLocation>
    <subcellularLocation>
        <location evidence="7">Cell membrane</location>
        <topology evidence="7">Single-pass type II membrane protein</topology>
    </subcellularLocation>
</comment>
<name>A0A5D3YR54_9BACT</name>
<evidence type="ECO:0000256" key="1">
    <source>
        <dbReference type="ARBA" id="ARBA00004162"/>
    </source>
</evidence>
<dbReference type="InterPro" id="IPR003400">
    <property type="entry name" value="ExbD"/>
</dbReference>
<evidence type="ECO:0000256" key="5">
    <source>
        <dbReference type="ARBA" id="ARBA00022989"/>
    </source>
</evidence>
<dbReference type="RefSeq" id="WP_148898240.1">
    <property type="nucleotide sequence ID" value="NZ_VNHY01000001.1"/>
</dbReference>
<keyword evidence="4 7" id="KW-0812">Transmembrane</keyword>
<keyword evidence="5 8" id="KW-1133">Transmembrane helix</keyword>
<keyword evidence="7" id="KW-0653">Protein transport</keyword>
<dbReference type="GO" id="GO:0022857">
    <property type="term" value="F:transmembrane transporter activity"/>
    <property type="evidence" value="ECO:0007669"/>
    <property type="project" value="InterPro"/>
</dbReference>
<keyword evidence="7" id="KW-0813">Transport</keyword>
<evidence type="ECO:0000256" key="4">
    <source>
        <dbReference type="ARBA" id="ARBA00022692"/>
    </source>
</evidence>
<dbReference type="Pfam" id="PF02472">
    <property type="entry name" value="ExbD"/>
    <property type="match status" value="1"/>
</dbReference>
<comment type="similarity">
    <text evidence="2 7">Belongs to the ExbD/TolR family.</text>
</comment>
<feature type="transmembrane region" description="Helical" evidence="8">
    <location>
        <begin position="12"/>
        <end position="32"/>
    </location>
</feature>
<evidence type="ECO:0000256" key="6">
    <source>
        <dbReference type="ARBA" id="ARBA00023136"/>
    </source>
</evidence>
<protein>
    <submittedName>
        <fullName evidence="9">Biopolymer transport protein ExbD</fullName>
    </submittedName>
</protein>
<proteinExistence type="inferred from homology"/>
<evidence type="ECO:0000313" key="10">
    <source>
        <dbReference type="Proteomes" id="UP000324595"/>
    </source>
</evidence>
<accession>A0A5D3YR54</accession>
<reference evidence="9 10" key="1">
    <citation type="submission" date="2019-07" db="EMBL/GenBank/DDBJ databases">
        <title>Genomic Encyclopedia of Archaeal and Bacterial Type Strains, Phase II (KMG-II): from individual species to whole genera.</title>
        <authorList>
            <person name="Goeker M."/>
        </authorList>
    </citation>
    <scope>NUCLEOTIDE SEQUENCE [LARGE SCALE GENOMIC DNA]</scope>
    <source>
        <strain evidence="9 10">DSM 21935</strain>
    </source>
</reference>
<dbReference type="PANTHER" id="PTHR30558">
    <property type="entry name" value="EXBD MEMBRANE COMPONENT OF PMF-DRIVEN MACROMOLECULE IMPORT SYSTEM"/>
    <property type="match status" value="1"/>
</dbReference>
<dbReference type="OrthoDB" id="9801500at2"/>
<dbReference type="AlphaFoldDB" id="A0A5D3YR54"/>
<organism evidence="9 10">
    <name type="scientific">Fodinibius salinus</name>
    <dbReference type="NCBI Taxonomy" id="860790"/>
    <lineage>
        <taxon>Bacteria</taxon>
        <taxon>Pseudomonadati</taxon>
        <taxon>Balneolota</taxon>
        <taxon>Balneolia</taxon>
        <taxon>Balneolales</taxon>
        <taxon>Balneolaceae</taxon>
        <taxon>Fodinibius</taxon>
    </lineage>
</organism>
<dbReference type="GO" id="GO:0015031">
    <property type="term" value="P:protein transport"/>
    <property type="evidence" value="ECO:0007669"/>
    <property type="project" value="UniProtKB-KW"/>
</dbReference>
<comment type="caution">
    <text evidence="9">The sequence shown here is derived from an EMBL/GenBank/DDBJ whole genome shotgun (WGS) entry which is preliminary data.</text>
</comment>
<dbReference type="Proteomes" id="UP000324595">
    <property type="component" value="Unassembled WGS sequence"/>
</dbReference>
<sequence>MFGSDKEREDPEIGGAGMADIAFLLLIFFLLVTTIDVDTGIGLQLPPKSDQDPPPIKTRNMMKILVNSQGQVLMGTGETEATPVTQVKQNLKDFVTNRGQDPNLSVSPDKAIVSIKTDRKTPYNVYIDMLDEVMGAYQELRNQESQSQFGVPYEQLKEGSERKKAVDNAYPKKISIAEPNK</sequence>
<keyword evidence="3" id="KW-1003">Cell membrane</keyword>
<gene>
    <name evidence="9" type="ORF">LX73_0888</name>
</gene>
<evidence type="ECO:0000256" key="8">
    <source>
        <dbReference type="SAM" id="Phobius"/>
    </source>
</evidence>
<evidence type="ECO:0000256" key="3">
    <source>
        <dbReference type="ARBA" id="ARBA00022475"/>
    </source>
</evidence>
<evidence type="ECO:0000256" key="2">
    <source>
        <dbReference type="ARBA" id="ARBA00005811"/>
    </source>
</evidence>
<dbReference type="EMBL" id="VNHY01000001">
    <property type="protein sequence ID" value="TYP95579.1"/>
    <property type="molecule type" value="Genomic_DNA"/>
</dbReference>
<dbReference type="GO" id="GO:0005886">
    <property type="term" value="C:plasma membrane"/>
    <property type="evidence" value="ECO:0007669"/>
    <property type="project" value="UniProtKB-SubCell"/>
</dbReference>